<name>A0A699ZFI3_HAELA</name>
<feature type="non-terminal residue" evidence="11">
    <location>
        <position position="1"/>
    </location>
</feature>
<keyword evidence="6" id="KW-0793">Thylakoid</keyword>
<evidence type="ECO:0000256" key="5">
    <source>
        <dbReference type="ARBA" id="ARBA00022640"/>
    </source>
</evidence>
<evidence type="ECO:0000256" key="3">
    <source>
        <dbReference type="ARBA" id="ARBA00022528"/>
    </source>
</evidence>
<comment type="subcellular location">
    <subcellularLocation>
        <location evidence="1">Plastid</location>
        <location evidence="1">Chloroplast thylakoid membrane</location>
        <topology evidence="1">Single-pass membrane protein</topology>
    </subcellularLocation>
</comment>
<evidence type="ECO:0000256" key="2">
    <source>
        <dbReference type="ARBA" id="ARBA00010395"/>
    </source>
</evidence>
<proteinExistence type="inferred from homology"/>
<comment type="similarity">
    <text evidence="2">Belongs to the psbW family.</text>
</comment>
<protein>
    <recommendedName>
        <fullName evidence="9">PSII 6.1 kDa protein</fullName>
    </recommendedName>
</protein>
<evidence type="ECO:0000256" key="10">
    <source>
        <dbReference type="SAM" id="Phobius"/>
    </source>
</evidence>
<keyword evidence="5" id="KW-0934">Plastid</keyword>
<evidence type="ECO:0000256" key="7">
    <source>
        <dbReference type="ARBA" id="ARBA00023136"/>
    </source>
</evidence>
<keyword evidence="10" id="KW-1133">Transmembrane helix</keyword>
<evidence type="ECO:0000256" key="9">
    <source>
        <dbReference type="ARBA" id="ARBA00031756"/>
    </source>
</evidence>
<dbReference type="PANTHER" id="PTHR34552:SF1">
    <property type="entry name" value="PHOTOSYSTEM II REACTION CENTER W PROTEIN, CHLOROPLASTIC"/>
    <property type="match status" value="1"/>
</dbReference>
<keyword evidence="7 10" id="KW-0472">Membrane</keyword>
<dbReference type="Pfam" id="PF07123">
    <property type="entry name" value="PsbW"/>
    <property type="match status" value="1"/>
</dbReference>
<dbReference type="InterPro" id="IPR009806">
    <property type="entry name" value="PSII_PsbW_class2"/>
</dbReference>
<gene>
    <name evidence="11" type="ORF">HaLaN_14558</name>
</gene>
<dbReference type="GO" id="GO:0015979">
    <property type="term" value="P:photosynthesis"/>
    <property type="evidence" value="ECO:0007669"/>
    <property type="project" value="UniProtKB-KW"/>
</dbReference>
<evidence type="ECO:0000256" key="8">
    <source>
        <dbReference type="ARBA" id="ARBA00023276"/>
    </source>
</evidence>
<dbReference type="Proteomes" id="UP000485058">
    <property type="component" value="Unassembled WGS sequence"/>
</dbReference>
<organism evidence="11 12">
    <name type="scientific">Haematococcus lacustris</name>
    <name type="common">Green alga</name>
    <name type="synonym">Haematococcus pluvialis</name>
    <dbReference type="NCBI Taxonomy" id="44745"/>
    <lineage>
        <taxon>Eukaryota</taxon>
        <taxon>Viridiplantae</taxon>
        <taxon>Chlorophyta</taxon>
        <taxon>core chlorophytes</taxon>
        <taxon>Chlorophyceae</taxon>
        <taxon>CS clade</taxon>
        <taxon>Chlamydomonadales</taxon>
        <taxon>Haematococcaceae</taxon>
        <taxon>Haematococcus</taxon>
    </lineage>
</organism>
<keyword evidence="4" id="KW-0602">Photosynthesis</keyword>
<dbReference type="EMBL" id="BLLF01001211">
    <property type="protein sequence ID" value="GFH17846.1"/>
    <property type="molecule type" value="Genomic_DNA"/>
</dbReference>
<feature type="transmembrane region" description="Helical" evidence="10">
    <location>
        <begin position="70"/>
        <end position="87"/>
    </location>
</feature>
<dbReference type="GO" id="GO:0009535">
    <property type="term" value="C:chloroplast thylakoid membrane"/>
    <property type="evidence" value="ECO:0007669"/>
    <property type="project" value="UniProtKB-SubCell"/>
</dbReference>
<evidence type="ECO:0000256" key="4">
    <source>
        <dbReference type="ARBA" id="ARBA00022531"/>
    </source>
</evidence>
<evidence type="ECO:0000313" key="11">
    <source>
        <dbReference type="EMBL" id="GFH17846.1"/>
    </source>
</evidence>
<evidence type="ECO:0000313" key="12">
    <source>
        <dbReference type="Proteomes" id="UP000485058"/>
    </source>
</evidence>
<comment type="caution">
    <text evidence="11">The sequence shown here is derived from an EMBL/GenBank/DDBJ whole genome shotgun (WGS) entry which is preliminary data.</text>
</comment>
<dbReference type="GO" id="GO:0042549">
    <property type="term" value="P:photosystem II stabilization"/>
    <property type="evidence" value="ECO:0007669"/>
    <property type="project" value="TreeGrafter"/>
</dbReference>
<keyword evidence="10" id="KW-0812">Transmembrane</keyword>
<reference evidence="11 12" key="1">
    <citation type="submission" date="2020-02" db="EMBL/GenBank/DDBJ databases">
        <title>Draft genome sequence of Haematococcus lacustris strain NIES-144.</title>
        <authorList>
            <person name="Morimoto D."/>
            <person name="Nakagawa S."/>
            <person name="Yoshida T."/>
            <person name="Sawayama S."/>
        </authorList>
    </citation>
    <scope>NUCLEOTIDE SEQUENCE [LARGE SCALE GENOMIC DNA]</scope>
    <source>
        <strain evidence="11 12">NIES-144</strain>
    </source>
</reference>
<evidence type="ECO:0000256" key="1">
    <source>
        <dbReference type="ARBA" id="ARBA00004581"/>
    </source>
</evidence>
<keyword evidence="3" id="KW-0150">Chloroplast</keyword>
<keyword evidence="12" id="KW-1185">Reference proteome</keyword>
<keyword evidence="8" id="KW-0604">Photosystem II</keyword>
<sequence length="109" mass="11402">MQVASRISAKQVSRAVVCRAQSKQSPAAQKAAAVVAGLPALIAASPAFALVDDRLNGDGVGLPFGINDGILGWVLVGVLSLVWALWYNAQKDLGDFEDPDAGLKIDDRD</sequence>
<dbReference type="AlphaFoldDB" id="A0A699ZFI3"/>
<evidence type="ECO:0000256" key="6">
    <source>
        <dbReference type="ARBA" id="ARBA00023078"/>
    </source>
</evidence>
<accession>A0A699ZFI3</accession>
<dbReference type="GO" id="GO:0009523">
    <property type="term" value="C:photosystem II"/>
    <property type="evidence" value="ECO:0007669"/>
    <property type="project" value="UniProtKB-KW"/>
</dbReference>
<feature type="transmembrane region" description="Helical" evidence="10">
    <location>
        <begin position="31"/>
        <end position="50"/>
    </location>
</feature>
<dbReference type="PANTHER" id="PTHR34552">
    <property type="entry name" value="PHOTOSYSTEM II REACTION CENTER W PROTEIN, CHLOROPLASTIC"/>
    <property type="match status" value="1"/>
</dbReference>